<accession>A0A660LH51</accession>
<evidence type="ECO:0000313" key="8">
    <source>
        <dbReference type="Proteomes" id="UP000278962"/>
    </source>
</evidence>
<dbReference type="SUPFAM" id="SSF48179">
    <property type="entry name" value="6-phosphogluconate dehydrogenase C-terminal domain-like"/>
    <property type="match status" value="1"/>
</dbReference>
<reference evidence="7 8" key="1">
    <citation type="submission" date="2018-10" db="EMBL/GenBank/DDBJ databases">
        <title>Genomic Encyclopedia of Archaeal and Bacterial Type Strains, Phase II (KMG-II): from individual species to whole genera.</title>
        <authorList>
            <person name="Goeker M."/>
        </authorList>
    </citation>
    <scope>NUCLEOTIDE SEQUENCE [LARGE SCALE GENOMIC DNA]</scope>
    <source>
        <strain evidence="7 8">DSM 14954</strain>
    </source>
</reference>
<proteinExistence type="inferred from homology"/>
<dbReference type="InterPro" id="IPR013328">
    <property type="entry name" value="6PGD_dom2"/>
</dbReference>
<dbReference type="Gene3D" id="1.10.1040.10">
    <property type="entry name" value="N-(1-d-carboxylethyl)-l-norvaline Dehydrogenase, domain 2"/>
    <property type="match status" value="1"/>
</dbReference>
<feature type="domain" description="6-phosphogluconate dehydrogenase NADP-binding" evidence="5">
    <location>
        <begin position="4"/>
        <end position="161"/>
    </location>
</feature>
<organism evidence="7 8">
    <name type="scientific">Solirubrobacter pauli</name>
    <dbReference type="NCBI Taxonomy" id="166793"/>
    <lineage>
        <taxon>Bacteria</taxon>
        <taxon>Bacillati</taxon>
        <taxon>Actinomycetota</taxon>
        <taxon>Thermoleophilia</taxon>
        <taxon>Solirubrobacterales</taxon>
        <taxon>Solirubrobacteraceae</taxon>
        <taxon>Solirubrobacter</taxon>
    </lineage>
</organism>
<dbReference type="InterPro" id="IPR029154">
    <property type="entry name" value="HIBADH-like_NADP-bd"/>
</dbReference>
<dbReference type="GO" id="GO:0051287">
    <property type="term" value="F:NAD binding"/>
    <property type="evidence" value="ECO:0007669"/>
    <property type="project" value="InterPro"/>
</dbReference>
<evidence type="ECO:0000313" key="7">
    <source>
        <dbReference type="EMBL" id="RKQ94049.1"/>
    </source>
</evidence>
<dbReference type="PIRSF" id="PIRSF000103">
    <property type="entry name" value="HIBADH"/>
    <property type="match status" value="1"/>
</dbReference>
<evidence type="ECO:0000256" key="1">
    <source>
        <dbReference type="ARBA" id="ARBA00009080"/>
    </source>
</evidence>
<evidence type="ECO:0000259" key="5">
    <source>
        <dbReference type="Pfam" id="PF03446"/>
    </source>
</evidence>
<evidence type="ECO:0000256" key="4">
    <source>
        <dbReference type="PIRSR" id="PIRSR000103-1"/>
    </source>
</evidence>
<dbReference type="AlphaFoldDB" id="A0A660LH51"/>
<dbReference type="Proteomes" id="UP000278962">
    <property type="component" value="Unassembled WGS sequence"/>
</dbReference>
<dbReference type="OrthoDB" id="3185659at2"/>
<dbReference type="PANTHER" id="PTHR43060">
    <property type="entry name" value="3-HYDROXYISOBUTYRATE DEHYDROGENASE-LIKE 1, MITOCHONDRIAL-RELATED"/>
    <property type="match status" value="1"/>
</dbReference>
<feature type="domain" description="3-hydroxyisobutyrate dehydrogenase-like NAD-binding" evidence="6">
    <location>
        <begin position="164"/>
        <end position="283"/>
    </location>
</feature>
<dbReference type="EMBL" id="RBIL01000001">
    <property type="protein sequence ID" value="RKQ94049.1"/>
    <property type="molecule type" value="Genomic_DNA"/>
</dbReference>
<dbReference type="InterPro" id="IPR015815">
    <property type="entry name" value="HIBADH-related"/>
</dbReference>
<dbReference type="GO" id="GO:0050661">
    <property type="term" value="F:NADP binding"/>
    <property type="evidence" value="ECO:0007669"/>
    <property type="project" value="InterPro"/>
</dbReference>
<dbReference type="GO" id="GO:0016491">
    <property type="term" value="F:oxidoreductase activity"/>
    <property type="evidence" value="ECO:0007669"/>
    <property type="project" value="UniProtKB-KW"/>
</dbReference>
<dbReference type="PANTHER" id="PTHR43060:SF15">
    <property type="entry name" value="3-HYDROXYISOBUTYRATE DEHYDROGENASE-LIKE 1, MITOCHONDRIAL-RELATED"/>
    <property type="match status" value="1"/>
</dbReference>
<sequence length="292" mass="30030">MAEKVGFIGLGIMGSLQAMNLAKAGVELTVFNRTREKAEAWAAEHGGTVADSPKAVAEASDVVITMVVDGAQVEDMIGQALEGAKPGTLFIDMSTIAPDTARALAERCSADGHAFVDAPVTGSSPKARTGTLTIMVGGAPDDIERARPLFEIMGEKIVLCGAAGQGQAVKVISQAVTAVNCATLAQALVLARQANVDVDALLETMDGGSSDSTMRALKGKPMLEHDFTPLFKLAHMLKDVQLCLAEARTAGGAFPFAGLAAELYGAGMGKGLGDQDFAAVVEVIEGLTGARL</sequence>
<feature type="active site" evidence="4">
    <location>
        <position position="170"/>
    </location>
</feature>
<dbReference type="Pfam" id="PF14833">
    <property type="entry name" value="NAD_binding_11"/>
    <property type="match status" value="1"/>
</dbReference>
<evidence type="ECO:0000259" key="6">
    <source>
        <dbReference type="Pfam" id="PF14833"/>
    </source>
</evidence>
<dbReference type="RefSeq" id="WP_121252717.1">
    <property type="nucleotide sequence ID" value="NZ_RBIL01000001.1"/>
</dbReference>
<evidence type="ECO:0000256" key="3">
    <source>
        <dbReference type="ARBA" id="ARBA00023027"/>
    </source>
</evidence>
<gene>
    <name evidence="7" type="ORF">C8N24_3926</name>
</gene>
<protein>
    <submittedName>
        <fullName evidence="7">2-hydroxy-3-oxopropionate reductase</fullName>
    </submittedName>
</protein>
<name>A0A660LH51_9ACTN</name>
<dbReference type="Pfam" id="PF03446">
    <property type="entry name" value="NAD_binding_2"/>
    <property type="match status" value="1"/>
</dbReference>
<evidence type="ECO:0000256" key="2">
    <source>
        <dbReference type="ARBA" id="ARBA00023002"/>
    </source>
</evidence>
<dbReference type="InterPro" id="IPR008927">
    <property type="entry name" value="6-PGluconate_DH-like_C_sf"/>
</dbReference>
<dbReference type="Gene3D" id="3.40.50.720">
    <property type="entry name" value="NAD(P)-binding Rossmann-like Domain"/>
    <property type="match status" value="1"/>
</dbReference>
<keyword evidence="8" id="KW-1185">Reference proteome</keyword>
<comment type="caution">
    <text evidence="7">The sequence shown here is derived from an EMBL/GenBank/DDBJ whole genome shotgun (WGS) entry which is preliminary data.</text>
</comment>
<dbReference type="SUPFAM" id="SSF51735">
    <property type="entry name" value="NAD(P)-binding Rossmann-fold domains"/>
    <property type="match status" value="1"/>
</dbReference>
<dbReference type="InterPro" id="IPR036291">
    <property type="entry name" value="NAD(P)-bd_dom_sf"/>
</dbReference>
<keyword evidence="2" id="KW-0560">Oxidoreductase</keyword>
<dbReference type="InterPro" id="IPR006115">
    <property type="entry name" value="6PGDH_NADP-bd"/>
</dbReference>
<comment type="similarity">
    <text evidence="1">Belongs to the HIBADH-related family.</text>
</comment>
<keyword evidence="3" id="KW-0520">NAD</keyword>